<dbReference type="NCBIfam" id="NF006602">
    <property type="entry name" value="PRK09146.1"/>
    <property type="match status" value="1"/>
</dbReference>
<evidence type="ECO:0000259" key="4">
    <source>
        <dbReference type="SMART" id="SM00479"/>
    </source>
</evidence>
<dbReference type="SMART" id="SM00479">
    <property type="entry name" value="EXOIII"/>
    <property type="match status" value="1"/>
</dbReference>
<evidence type="ECO:0000313" key="6">
    <source>
        <dbReference type="Proteomes" id="UP000184346"/>
    </source>
</evidence>
<feature type="domain" description="Exonuclease" evidence="4">
    <location>
        <begin position="49"/>
        <end position="230"/>
    </location>
</feature>
<name>A0A1M4YIK4_9GAMM</name>
<dbReference type="STRING" id="1121942.SAMN02745148_01731"/>
<dbReference type="RefSeq" id="WP_072821779.1">
    <property type="nucleotide sequence ID" value="NZ_FQUJ01000006.1"/>
</dbReference>
<keyword evidence="3" id="KW-0269">Exonuclease</keyword>
<dbReference type="SUPFAM" id="SSF53098">
    <property type="entry name" value="Ribonuclease H-like"/>
    <property type="match status" value="1"/>
</dbReference>
<dbReference type="Gene3D" id="3.30.420.10">
    <property type="entry name" value="Ribonuclease H-like superfamily/Ribonuclease H"/>
    <property type="match status" value="1"/>
</dbReference>
<dbReference type="InterPro" id="IPR036397">
    <property type="entry name" value="RNaseH_sf"/>
</dbReference>
<accession>A0A1M4YIK4</accession>
<dbReference type="OrthoDB" id="5497329at2"/>
<dbReference type="PANTHER" id="PTHR30231">
    <property type="entry name" value="DNA POLYMERASE III SUBUNIT EPSILON"/>
    <property type="match status" value="1"/>
</dbReference>
<dbReference type="GO" id="GO:0005829">
    <property type="term" value="C:cytosol"/>
    <property type="evidence" value="ECO:0007669"/>
    <property type="project" value="TreeGrafter"/>
</dbReference>
<reference evidence="5 6" key="1">
    <citation type="submission" date="2016-11" db="EMBL/GenBank/DDBJ databases">
        <authorList>
            <person name="Jaros S."/>
            <person name="Januszkiewicz K."/>
            <person name="Wedrychowicz H."/>
        </authorList>
    </citation>
    <scope>NUCLEOTIDE SEQUENCE [LARGE SCALE GENOMIC DNA]</scope>
    <source>
        <strain evidence="5 6">DSM 19980</strain>
    </source>
</reference>
<evidence type="ECO:0000256" key="1">
    <source>
        <dbReference type="ARBA" id="ARBA00022722"/>
    </source>
</evidence>
<dbReference type="Proteomes" id="UP000184346">
    <property type="component" value="Unassembled WGS sequence"/>
</dbReference>
<gene>
    <name evidence="5" type="ORF">SAMN02745148_01731</name>
</gene>
<evidence type="ECO:0000256" key="3">
    <source>
        <dbReference type="ARBA" id="ARBA00022839"/>
    </source>
</evidence>
<dbReference type="GO" id="GO:0006259">
    <property type="term" value="P:DNA metabolic process"/>
    <property type="evidence" value="ECO:0007669"/>
    <property type="project" value="UniProtKB-ARBA"/>
</dbReference>
<evidence type="ECO:0000256" key="2">
    <source>
        <dbReference type="ARBA" id="ARBA00022801"/>
    </source>
</evidence>
<dbReference type="AlphaFoldDB" id="A0A1M4YIK4"/>
<dbReference type="InterPro" id="IPR013520">
    <property type="entry name" value="Ribonucl_H"/>
</dbReference>
<sequence length="240" mass="27137">MSPLSSSRANPNDWPLFMASCAEAARDPRLRRFFAAGGPAPETPIGQASLVALDLETTGLDPGRHGIVSIGVLPFSLRRIRLSEKRYWVLNPPRTLTEKSVTLHRITHSEIASAPDLDDILDELLAVLAGRLAVVHYRNIERSFLDSAVRARLRERLMFPVIDTMQLEARLHRRRRWAWAKRLSGRKPLSIRLHESRQRYHLPPYPGHHALGDALATAELLQAQIANHYHPETPVGELWS</sequence>
<dbReference type="GO" id="GO:0003676">
    <property type="term" value="F:nucleic acid binding"/>
    <property type="evidence" value="ECO:0007669"/>
    <property type="project" value="InterPro"/>
</dbReference>
<keyword evidence="2" id="KW-0378">Hydrolase</keyword>
<dbReference type="Pfam" id="PF00929">
    <property type="entry name" value="RNase_T"/>
    <property type="match status" value="1"/>
</dbReference>
<organism evidence="5 6">
    <name type="scientific">Modicisalibacter ilicicola DSM 19980</name>
    <dbReference type="NCBI Taxonomy" id="1121942"/>
    <lineage>
        <taxon>Bacteria</taxon>
        <taxon>Pseudomonadati</taxon>
        <taxon>Pseudomonadota</taxon>
        <taxon>Gammaproteobacteria</taxon>
        <taxon>Oceanospirillales</taxon>
        <taxon>Halomonadaceae</taxon>
        <taxon>Modicisalibacter</taxon>
    </lineage>
</organism>
<keyword evidence="6" id="KW-1185">Reference proteome</keyword>
<dbReference type="PANTHER" id="PTHR30231:SF4">
    <property type="entry name" value="PROTEIN NEN2"/>
    <property type="match status" value="1"/>
</dbReference>
<keyword evidence="1" id="KW-0540">Nuclease</keyword>
<proteinExistence type="predicted"/>
<dbReference type="GO" id="GO:0008408">
    <property type="term" value="F:3'-5' exonuclease activity"/>
    <property type="evidence" value="ECO:0007669"/>
    <property type="project" value="TreeGrafter"/>
</dbReference>
<dbReference type="EMBL" id="FQUJ01000006">
    <property type="protein sequence ID" value="SHF05645.1"/>
    <property type="molecule type" value="Genomic_DNA"/>
</dbReference>
<protein>
    <submittedName>
        <fullName evidence="5">DNA polymerase-3 subunit epsilon</fullName>
    </submittedName>
</protein>
<evidence type="ECO:0000313" key="5">
    <source>
        <dbReference type="EMBL" id="SHF05645.1"/>
    </source>
</evidence>
<dbReference type="CDD" id="cd06127">
    <property type="entry name" value="DEDDh"/>
    <property type="match status" value="1"/>
</dbReference>
<dbReference type="InterPro" id="IPR012337">
    <property type="entry name" value="RNaseH-like_sf"/>
</dbReference>